<evidence type="ECO:0000313" key="2">
    <source>
        <dbReference type="Proteomes" id="UP000235392"/>
    </source>
</evidence>
<gene>
    <name evidence="1" type="ORF">PCASD_09336</name>
</gene>
<accession>A0A2N5USI1</accession>
<dbReference type="AlphaFoldDB" id="A0A2N5USI1"/>
<organism evidence="1 2">
    <name type="scientific">Puccinia coronata f. sp. avenae</name>
    <dbReference type="NCBI Taxonomy" id="200324"/>
    <lineage>
        <taxon>Eukaryota</taxon>
        <taxon>Fungi</taxon>
        <taxon>Dikarya</taxon>
        <taxon>Basidiomycota</taxon>
        <taxon>Pucciniomycotina</taxon>
        <taxon>Pucciniomycetes</taxon>
        <taxon>Pucciniales</taxon>
        <taxon>Pucciniaceae</taxon>
        <taxon>Puccinia</taxon>
    </lineage>
</organism>
<dbReference type="CDD" id="cd09272">
    <property type="entry name" value="RNase_HI_RT_Ty1"/>
    <property type="match status" value="1"/>
</dbReference>
<sequence>MKQDSFDLRTFVNADWANCPNTRRSHTGFLVQRNAHLISWKSTKQATVSLSSTKAEYKALSDACKDVVWLQNLTCKILVGSQHAPTTIYVDNQGAIDLALSQISQNGFRTKHMDLRLHFVRDLIAQKLVKITYVSSNRNIADFLTKPVGRVNINRAVSTFATSAPSISALCSQAPSMSACQSVNPVTPHDADTVMRSICDELGLDAQGSNSHSQGTA</sequence>
<reference evidence="1 2" key="1">
    <citation type="submission" date="2017-11" db="EMBL/GenBank/DDBJ databases">
        <title>De novo assembly and phasing of dikaryotic genomes from two isolates of Puccinia coronata f. sp. avenae, the causal agent of oat crown rust.</title>
        <authorList>
            <person name="Miller M.E."/>
            <person name="Zhang Y."/>
            <person name="Omidvar V."/>
            <person name="Sperschneider J."/>
            <person name="Schwessinger B."/>
            <person name="Raley C."/>
            <person name="Palmer J.M."/>
            <person name="Garnica D."/>
            <person name="Upadhyaya N."/>
            <person name="Rathjen J."/>
            <person name="Taylor J.M."/>
            <person name="Park R.F."/>
            <person name="Dodds P.N."/>
            <person name="Hirsch C.D."/>
            <person name="Kianian S.F."/>
            <person name="Figueroa M."/>
        </authorList>
    </citation>
    <scope>NUCLEOTIDE SEQUENCE [LARGE SCALE GENOMIC DNA]</scope>
    <source>
        <strain evidence="1">12SD80</strain>
    </source>
</reference>
<name>A0A2N5USI1_9BASI</name>
<dbReference type="Proteomes" id="UP000235392">
    <property type="component" value="Unassembled WGS sequence"/>
</dbReference>
<protein>
    <recommendedName>
        <fullName evidence="3">Reverse transcriptase Ty1/copia-type domain-containing protein</fullName>
    </recommendedName>
</protein>
<dbReference type="EMBL" id="PGCI01000098">
    <property type="protein sequence ID" value="PLW40731.1"/>
    <property type="molecule type" value="Genomic_DNA"/>
</dbReference>
<evidence type="ECO:0008006" key="3">
    <source>
        <dbReference type="Google" id="ProtNLM"/>
    </source>
</evidence>
<comment type="caution">
    <text evidence="1">The sequence shown here is derived from an EMBL/GenBank/DDBJ whole genome shotgun (WGS) entry which is preliminary data.</text>
</comment>
<dbReference type="PANTHER" id="PTHR11439">
    <property type="entry name" value="GAG-POL-RELATED RETROTRANSPOSON"/>
    <property type="match status" value="1"/>
</dbReference>
<evidence type="ECO:0000313" key="1">
    <source>
        <dbReference type="EMBL" id="PLW40731.1"/>
    </source>
</evidence>
<proteinExistence type="predicted"/>
<dbReference type="PANTHER" id="PTHR11439:SF467">
    <property type="entry name" value="INTEGRASE CATALYTIC DOMAIN-CONTAINING PROTEIN"/>
    <property type="match status" value="1"/>
</dbReference>